<dbReference type="PANTHER" id="PTHR45527">
    <property type="entry name" value="NONRIBOSOMAL PEPTIDE SYNTHETASE"/>
    <property type="match status" value="1"/>
</dbReference>
<dbReference type="InterPro" id="IPR001242">
    <property type="entry name" value="Condensation_dom"/>
</dbReference>
<evidence type="ECO:0000256" key="2">
    <source>
        <dbReference type="ARBA" id="ARBA00022598"/>
    </source>
</evidence>
<organism evidence="4">
    <name type="scientific">Yersinia ruckeri</name>
    <dbReference type="NCBI Taxonomy" id="29486"/>
    <lineage>
        <taxon>Bacteria</taxon>
        <taxon>Pseudomonadati</taxon>
        <taxon>Pseudomonadota</taxon>
        <taxon>Gammaproteobacteria</taxon>
        <taxon>Enterobacterales</taxon>
        <taxon>Yersiniaceae</taxon>
        <taxon>Yersinia</taxon>
    </lineage>
</organism>
<protein>
    <submittedName>
        <fullName evidence="4">Siderophore biosynthesis non-ribosomal peptide synthetase modules</fullName>
    </submittedName>
    <submittedName>
        <fullName evidence="5">Siderophore biosysnthesis protein</fullName>
        <ecNumber evidence="5">6.3.2.-</ecNumber>
    </submittedName>
</protein>
<dbReference type="Pfam" id="PF13193">
    <property type="entry name" value="AMP-binding_C"/>
    <property type="match status" value="1"/>
</dbReference>
<keyword evidence="6" id="KW-1185">Reference proteome</keyword>
<reference evidence="4" key="1">
    <citation type="journal article" date="2015" name="Genome Announc.">
        <title>Complete Genome Sequence of Yersinia ruckeri Strain CSF007-82, Etiologic Agent of Red Mouth Disease in Salmonid Fish.</title>
        <authorList>
            <person name="Nelson M.C."/>
            <person name="LaPatra S.E."/>
            <person name="Welch T.J."/>
            <person name="Graf J."/>
        </authorList>
    </citation>
    <scope>NUCLEOTIDE SEQUENCE</scope>
    <source>
        <strain evidence="4">CSF007-82</strain>
    </source>
</reference>
<dbReference type="InterPro" id="IPR009081">
    <property type="entry name" value="PP-bd_ACP"/>
</dbReference>
<dbReference type="SUPFAM" id="SSF52777">
    <property type="entry name" value="CoA-dependent acyltransferases"/>
    <property type="match status" value="2"/>
</dbReference>
<dbReference type="GO" id="GO:0043041">
    <property type="term" value="P:amino acid activation for nonribosomal peptide biosynthetic process"/>
    <property type="evidence" value="ECO:0007669"/>
    <property type="project" value="TreeGrafter"/>
</dbReference>
<dbReference type="GO" id="GO:0044550">
    <property type="term" value="P:secondary metabolite biosynthetic process"/>
    <property type="evidence" value="ECO:0007669"/>
    <property type="project" value="TreeGrafter"/>
</dbReference>
<dbReference type="Gene3D" id="3.40.50.12780">
    <property type="entry name" value="N-terminal domain of ligase-like"/>
    <property type="match status" value="1"/>
</dbReference>
<dbReference type="CDD" id="cd12114">
    <property type="entry name" value="A_NRPS_TlmIV_like"/>
    <property type="match status" value="1"/>
</dbReference>
<dbReference type="STRING" id="29486.UGYR_03090"/>
<dbReference type="InterPro" id="IPR025110">
    <property type="entry name" value="AMP-bd_C"/>
</dbReference>
<reference evidence="5 6" key="2">
    <citation type="submission" date="2018-06" db="EMBL/GenBank/DDBJ databases">
        <authorList>
            <consortium name="Pathogen Informatics"/>
            <person name="Doyle S."/>
        </authorList>
    </citation>
    <scope>NUCLEOTIDE SEQUENCE [LARGE SCALE GENOMIC DNA]</scope>
    <source>
        <strain evidence="5 6">NCTC10476</strain>
    </source>
</reference>
<evidence type="ECO:0000313" key="5">
    <source>
        <dbReference type="EMBL" id="SUP98569.1"/>
    </source>
</evidence>
<sequence length="1123" mass="125277">MKMMREATDKLGLTLSLDNDVPIVLQYDSNSDNVALNLTALMCGILPAGEINYSDNRREENDSEPFSLTDIQYAYLIGRNAAIPLGGVPASHYTEIEVYNPDFDRLNDALGRVIACHPVMRSALTDSGRQRFLPAMGDDVIPLIDCSGQDPQSVHDQVGKTRIEMIEAMRTQGNVRPFDIRATQIGNRNIRLHLCFDLMFFDLHSIKIIMRDWWEFYENPEMQKTESRLNFSDYISLEKELQKSQQGERDKAYWINKIKNIPGAPELPLHQSPELIRHPVIKTLKKEIPFETINKLRHAAAQNGITLEVLFLGVYTEVLRQWSRRQDFTLTLTQNGRRAYSEDITHITGNFLQSCLLCVNSPSSDSFAERLVSLQTELLLNRWHSSFNGIQVLREMTRLNSDGRAFSLPVVFSNTLNAELEDIVSDDLWRNAARIVHTATRTPGVWLENQLMRINGELVMNWNYVDGLFPDGMAEAMFEAADKLLCACADNPSVWSQRHSMVTLPKADEKARLDANATQYHLPPTLLHESLLDAARRFPDKTAVLQGTREVSYRELVTAAHDIATQLHAQVDINPGDIIAVSLHQSPEMLAAILGVLIAGAAYVSVDPQLPEQRQHRLIERCAAKAVLTFDGNVAVQGMVIVVTTIVSGTLRPLPPTPRKQSPDDLAYVIFTSGSTGEPKGVMISHTNAVNTVADINRRFSVNSQDRVYSIAPAGFDLSVYDYFGVLGAGGSILFAAENEPADPGLWAEQIVKQGVTLWNTVPAPVKALFERAGEQLRDSSLRLVLMSGDWIPVDLPDQIRHVSEKIDVISLGGATEGSIWSIVYPVQTVDTTWKSIPYGKPLANQRFHVLNEWLEPSPKWVTGEIFIAGDGVAQGYLGDDEKTQARFFQHPRTGERLYRTGDLGRYINEGLIEILGREDNQVKINGYRIELGEIEAALLEHPSASHVVINAVTHPKSGQKQLAAYIVATHSAGYDKNRLENELRETAMATLPSYMVPMWFVLLDEMPLTPNGKIDRNALPAVWADSVAEDSRNVPADETETRLYSIWAAQLQHSDFGVTDGFFDIGGDSLHAVSLLSAVRQSFRVSPSSEQDMIESLFMNASVRDFSKILAEVTLDPEEALS</sequence>
<evidence type="ECO:0000313" key="4">
    <source>
        <dbReference type="EMBL" id="CEK27791.1"/>
    </source>
</evidence>
<dbReference type="PANTHER" id="PTHR45527:SF10">
    <property type="entry name" value="PYOCHELIN SYNTHASE PCHF"/>
    <property type="match status" value="1"/>
</dbReference>
<dbReference type="Pfam" id="PF00550">
    <property type="entry name" value="PP-binding"/>
    <property type="match status" value="1"/>
</dbReference>
<dbReference type="InterPro" id="IPR036736">
    <property type="entry name" value="ACP-like_sf"/>
</dbReference>
<dbReference type="GO" id="GO:0005737">
    <property type="term" value="C:cytoplasm"/>
    <property type="evidence" value="ECO:0007669"/>
    <property type="project" value="TreeGrafter"/>
</dbReference>
<dbReference type="Gene3D" id="3.30.300.30">
    <property type="match status" value="1"/>
</dbReference>
<proteinExistence type="predicted"/>
<dbReference type="InterPro" id="IPR045851">
    <property type="entry name" value="AMP-bd_C_sf"/>
</dbReference>
<dbReference type="InterPro" id="IPR057737">
    <property type="entry name" value="Condensation_MtbB-like"/>
</dbReference>
<accession>A0A0A8VJN1</accession>
<gene>
    <name evidence="5" type="primary">entF3</name>
    <name evidence="4" type="ORF">CSF007_10205</name>
    <name evidence="5" type="ORF">NCTC10476_00109</name>
</gene>
<dbReference type="AlphaFoldDB" id="A0A0A8VJN1"/>
<dbReference type="InterPro" id="IPR023213">
    <property type="entry name" value="CAT-like_dom_sf"/>
</dbReference>
<dbReference type="PROSITE" id="PS50075">
    <property type="entry name" value="CARRIER"/>
    <property type="match status" value="1"/>
</dbReference>
<dbReference type="InterPro" id="IPR042099">
    <property type="entry name" value="ANL_N_sf"/>
</dbReference>
<dbReference type="InterPro" id="IPR020845">
    <property type="entry name" value="AMP-binding_CS"/>
</dbReference>
<dbReference type="GO" id="GO:0016874">
    <property type="term" value="F:ligase activity"/>
    <property type="evidence" value="ECO:0007669"/>
    <property type="project" value="UniProtKB-KW"/>
</dbReference>
<dbReference type="SUPFAM" id="SSF47336">
    <property type="entry name" value="ACP-like"/>
    <property type="match status" value="1"/>
</dbReference>
<dbReference type="OrthoDB" id="9757559at2"/>
<dbReference type="Gene3D" id="3.30.559.30">
    <property type="entry name" value="Nonribosomal peptide synthetase, condensation domain"/>
    <property type="match status" value="1"/>
</dbReference>
<dbReference type="NCBIfam" id="TIGR01733">
    <property type="entry name" value="AA-adenyl-dom"/>
    <property type="match status" value="1"/>
</dbReference>
<keyword evidence="2 5" id="KW-0436">Ligase</keyword>
<comment type="pathway">
    <text evidence="1">Siderophore biosynthesis.</text>
</comment>
<evidence type="ECO:0000256" key="1">
    <source>
        <dbReference type="ARBA" id="ARBA00004924"/>
    </source>
</evidence>
<dbReference type="RefSeq" id="WP_004721331.1">
    <property type="nucleotide sequence ID" value="NZ_CCYO01000024.1"/>
</dbReference>
<dbReference type="InterPro" id="IPR000873">
    <property type="entry name" value="AMP-dep_synth/lig_dom"/>
</dbReference>
<dbReference type="PROSITE" id="PS00455">
    <property type="entry name" value="AMP_BINDING"/>
    <property type="match status" value="1"/>
</dbReference>
<dbReference type="SUPFAM" id="SSF56801">
    <property type="entry name" value="Acetyl-CoA synthetase-like"/>
    <property type="match status" value="1"/>
</dbReference>
<dbReference type="InterPro" id="IPR010071">
    <property type="entry name" value="AA_adenyl_dom"/>
</dbReference>
<evidence type="ECO:0000259" key="3">
    <source>
        <dbReference type="PROSITE" id="PS50075"/>
    </source>
</evidence>
<dbReference type="EMBL" id="LN681231">
    <property type="protein sequence ID" value="CEK27791.1"/>
    <property type="molecule type" value="Genomic_DNA"/>
</dbReference>
<dbReference type="Gene3D" id="1.10.1200.10">
    <property type="entry name" value="ACP-like"/>
    <property type="match status" value="1"/>
</dbReference>
<dbReference type="EMBL" id="UHJG01000001">
    <property type="protein sequence ID" value="SUP98569.1"/>
    <property type="molecule type" value="Genomic_DNA"/>
</dbReference>
<dbReference type="PRINTS" id="PR00154">
    <property type="entry name" value="AMPBINDING"/>
</dbReference>
<dbReference type="InterPro" id="IPR020459">
    <property type="entry name" value="AMP-binding"/>
</dbReference>
<dbReference type="Gene3D" id="3.30.559.10">
    <property type="entry name" value="Chloramphenicol acetyltransferase-like domain"/>
    <property type="match status" value="1"/>
</dbReference>
<dbReference type="Proteomes" id="UP000255169">
    <property type="component" value="Unassembled WGS sequence"/>
</dbReference>
<dbReference type="GeneID" id="66879718"/>
<dbReference type="EC" id="6.3.2.-" evidence="5"/>
<dbReference type="Pfam" id="PF00668">
    <property type="entry name" value="Condensation"/>
    <property type="match status" value="1"/>
</dbReference>
<feature type="domain" description="Carrier" evidence="3">
    <location>
        <begin position="1035"/>
        <end position="1115"/>
    </location>
</feature>
<dbReference type="Pfam" id="PF00501">
    <property type="entry name" value="AMP-binding"/>
    <property type="match status" value="1"/>
</dbReference>
<name>A0A0A8VJN1_YERRU</name>
<dbReference type="CDD" id="cd19535">
    <property type="entry name" value="Cyc_NRPS"/>
    <property type="match status" value="1"/>
</dbReference>
<dbReference type="FunFam" id="3.40.50.12780:FF:000012">
    <property type="entry name" value="Non-ribosomal peptide synthetase"/>
    <property type="match status" value="1"/>
</dbReference>
<dbReference type="GO" id="GO:0031177">
    <property type="term" value="F:phosphopantetheine binding"/>
    <property type="evidence" value="ECO:0007669"/>
    <property type="project" value="TreeGrafter"/>
</dbReference>
<evidence type="ECO:0000313" key="6">
    <source>
        <dbReference type="Proteomes" id="UP000255169"/>
    </source>
</evidence>